<dbReference type="EMBL" id="JAPJDO010000012">
    <property type="protein sequence ID" value="MCX2938121.1"/>
    <property type="molecule type" value="Genomic_DNA"/>
</dbReference>
<evidence type="ECO:0000313" key="6">
    <source>
        <dbReference type="EMBL" id="MCX2938121.1"/>
    </source>
</evidence>
<keyword evidence="3 4" id="KW-0067">ATP-binding</keyword>
<dbReference type="Pfam" id="PF13549">
    <property type="entry name" value="ATP-grasp_5"/>
    <property type="match status" value="1"/>
</dbReference>
<dbReference type="PANTHER" id="PTHR43334:SF1">
    <property type="entry name" value="3-HYDROXYPROPIONATE--COA LIGASE [ADP-FORMING]"/>
    <property type="match status" value="1"/>
</dbReference>
<sequence>MSTLGTFQPTSRGRALYTHDELRPLVRPASVAVVGASRTGSGFGASTVTQLVNSPFAGTVYVVNQRFATDPAPQGVVGVASLDHIPGGLDCVLIAVPAAAVEATVEAAAAVGCRSAVIFTAGFGETAYGAAAQDRIREIADASGMRIGGPNTAGILNYRDGIPLTFLGDLRMDLPSGDIGIVSQSAGLATHLGHRRHRGMGVSYTMTTGNSVDVTALDYVNFLLDDDMTNVIMLALEGVDNPAALRQAGRRAHELSKPILVLKSGRTTLGSNAAVSHTGSLTTSYEVFCTAAEDAGLLVFQTPEELLDAANMFSRWRNKRYRRGGVAILTTMGGPGVIAADAADDAGVALPTPTASTVARLGELVPSFAAVGNPIDTTAFQSDAVLGQCLLALAEDPSYSVVLTLVSTTTGAATAGRPAAIATAAGSTDVPIGGIWLSSWLEGPGSETLDRDENVALTRSYTSMFAGISAWTAWQERRLATVAVSDTSPVNLLDRDALSAVADRLGTVSATSTLDEQDSREVLSLIGIAMPIAEVVTSSDAAERVAQSIGRPVVAKIVSKDIPHKAEVGGVILGLADPAMAGDAYQTIMKTVASRRPDAALSGVMIAEMLSVKTEFMCGAVRDPVFGPVVVCGAGGGAAEELGDVARCVAPVTTDSALRAVRRLRAYQSFHRRDPEAAELLAAGVSETMVRLGELMNTEQRIVEVDLNPIGLDDRRRLVSLDALVVMR</sequence>
<reference evidence="6 7" key="1">
    <citation type="submission" date="2022-11" db="EMBL/GenBank/DDBJ databases">
        <title>Mycobacterium sp. nov.</title>
        <authorList>
            <person name="Papic B."/>
            <person name="Spicic S."/>
            <person name="Duvnjak S."/>
        </authorList>
    </citation>
    <scope>NUCLEOTIDE SEQUENCE [LARGE SCALE GENOMIC DNA]</scope>
    <source>
        <strain evidence="6 7">CVI_P4</strain>
    </source>
</reference>
<dbReference type="InterPro" id="IPR011761">
    <property type="entry name" value="ATP-grasp"/>
</dbReference>
<proteinExistence type="predicted"/>
<keyword evidence="1 6" id="KW-0436">Ligase</keyword>
<evidence type="ECO:0000256" key="1">
    <source>
        <dbReference type="ARBA" id="ARBA00022598"/>
    </source>
</evidence>
<evidence type="ECO:0000313" key="7">
    <source>
        <dbReference type="Proteomes" id="UP001300745"/>
    </source>
</evidence>
<dbReference type="Gene3D" id="3.40.50.261">
    <property type="entry name" value="Succinyl-CoA synthetase domains"/>
    <property type="match status" value="2"/>
</dbReference>
<keyword evidence="7" id="KW-1185">Reference proteome</keyword>
<dbReference type="Proteomes" id="UP001300745">
    <property type="component" value="Unassembled WGS sequence"/>
</dbReference>
<dbReference type="RefSeq" id="WP_265997953.1">
    <property type="nucleotide sequence ID" value="NZ_JAPJDN010000012.1"/>
</dbReference>
<dbReference type="Gene3D" id="3.30.470.20">
    <property type="entry name" value="ATP-grasp fold, B domain"/>
    <property type="match status" value="1"/>
</dbReference>
<keyword evidence="2 4" id="KW-0547">Nucleotide-binding</keyword>
<name>A0ABT3SF31_9MYCO</name>
<dbReference type="Gene3D" id="3.40.50.720">
    <property type="entry name" value="NAD(P)-binding Rossmann-like Domain"/>
    <property type="match status" value="1"/>
</dbReference>
<dbReference type="SUPFAM" id="SSF56059">
    <property type="entry name" value="Glutathione synthetase ATP-binding domain-like"/>
    <property type="match status" value="1"/>
</dbReference>
<dbReference type="Pfam" id="PF13607">
    <property type="entry name" value="Succ_CoA_lig"/>
    <property type="match status" value="1"/>
</dbReference>
<feature type="domain" description="ATP-grasp" evidence="5">
    <location>
        <begin position="520"/>
        <end position="556"/>
    </location>
</feature>
<dbReference type="PROSITE" id="PS50975">
    <property type="entry name" value="ATP_GRASP"/>
    <property type="match status" value="1"/>
</dbReference>
<evidence type="ECO:0000256" key="2">
    <source>
        <dbReference type="ARBA" id="ARBA00022741"/>
    </source>
</evidence>
<dbReference type="Gene3D" id="3.30.1490.20">
    <property type="entry name" value="ATP-grasp fold, A domain"/>
    <property type="match status" value="1"/>
</dbReference>
<evidence type="ECO:0000256" key="4">
    <source>
        <dbReference type="PROSITE-ProRule" id="PRU00409"/>
    </source>
</evidence>
<dbReference type="GO" id="GO:0016874">
    <property type="term" value="F:ligase activity"/>
    <property type="evidence" value="ECO:0007669"/>
    <property type="project" value="UniProtKB-KW"/>
</dbReference>
<dbReference type="InterPro" id="IPR003781">
    <property type="entry name" value="CoA-bd"/>
</dbReference>
<protein>
    <submittedName>
        <fullName evidence="6">Acetate--CoA ligase family protein</fullName>
    </submittedName>
</protein>
<evidence type="ECO:0000256" key="3">
    <source>
        <dbReference type="ARBA" id="ARBA00022840"/>
    </source>
</evidence>
<evidence type="ECO:0000259" key="5">
    <source>
        <dbReference type="PROSITE" id="PS50975"/>
    </source>
</evidence>
<dbReference type="PANTHER" id="PTHR43334">
    <property type="entry name" value="ACETATE--COA LIGASE [ADP-FORMING]"/>
    <property type="match status" value="1"/>
</dbReference>
<dbReference type="InterPro" id="IPR051538">
    <property type="entry name" value="Acyl-CoA_Synth/Transferase"/>
</dbReference>
<dbReference type="InterPro" id="IPR036291">
    <property type="entry name" value="NAD(P)-bd_dom_sf"/>
</dbReference>
<dbReference type="SUPFAM" id="SSF52210">
    <property type="entry name" value="Succinyl-CoA synthetase domains"/>
    <property type="match status" value="2"/>
</dbReference>
<dbReference type="Pfam" id="PF13380">
    <property type="entry name" value="CoA_binding_2"/>
    <property type="match status" value="1"/>
</dbReference>
<comment type="caution">
    <text evidence="6">The sequence shown here is derived from an EMBL/GenBank/DDBJ whole genome shotgun (WGS) entry which is preliminary data.</text>
</comment>
<accession>A0ABT3SF31</accession>
<gene>
    <name evidence="6" type="ORF">ORI27_15545</name>
</gene>
<dbReference type="InterPro" id="IPR032875">
    <property type="entry name" value="Succ_CoA_lig_flav_dom"/>
</dbReference>
<organism evidence="6 7">
    <name type="scientific">Mycobacterium pinniadriaticum</name>
    <dbReference type="NCBI Taxonomy" id="2994102"/>
    <lineage>
        <taxon>Bacteria</taxon>
        <taxon>Bacillati</taxon>
        <taxon>Actinomycetota</taxon>
        <taxon>Actinomycetes</taxon>
        <taxon>Mycobacteriales</taxon>
        <taxon>Mycobacteriaceae</taxon>
        <taxon>Mycobacterium</taxon>
    </lineage>
</organism>
<dbReference type="SUPFAM" id="SSF51735">
    <property type="entry name" value="NAD(P)-binding Rossmann-fold domains"/>
    <property type="match status" value="1"/>
</dbReference>
<dbReference type="SMART" id="SM00881">
    <property type="entry name" value="CoA_binding"/>
    <property type="match status" value="1"/>
</dbReference>
<dbReference type="InterPro" id="IPR016102">
    <property type="entry name" value="Succinyl-CoA_synth-like"/>
</dbReference>
<dbReference type="InterPro" id="IPR013815">
    <property type="entry name" value="ATP_grasp_subdomain_1"/>
</dbReference>